<comment type="caution">
    <text evidence="3">The sequence shown here is derived from an EMBL/GenBank/DDBJ whole genome shotgun (WGS) entry which is preliminary data.</text>
</comment>
<dbReference type="AlphaFoldDB" id="A0A919JBG2"/>
<dbReference type="InterPro" id="IPR020843">
    <property type="entry name" value="ER"/>
</dbReference>
<dbReference type="SUPFAM" id="SSF50129">
    <property type="entry name" value="GroES-like"/>
    <property type="match status" value="1"/>
</dbReference>
<name>A0A919JBG2_9ACTN</name>
<reference evidence="3" key="1">
    <citation type="submission" date="2021-01" db="EMBL/GenBank/DDBJ databases">
        <title>Whole genome shotgun sequence of Actinoplanes ferrugineus NBRC 15555.</title>
        <authorList>
            <person name="Komaki H."/>
            <person name="Tamura T."/>
        </authorList>
    </citation>
    <scope>NUCLEOTIDE SEQUENCE</scope>
    <source>
        <strain evidence="3">NBRC 15555</strain>
    </source>
</reference>
<dbReference type="InterPro" id="IPR051603">
    <property type="entry name" value="Zinc-ADH_QOR/CCCR"/>
</dbReference>
<protein>
    <submittedName>
        <fullName evidence="3">Oxidoreductase</fullName>
    </submittedName>
</protein>
<evidence type="ECO:0000259" key="2">
    <source>
        <dbReference type="SMART" id="SM00829"/>
    </source>
</evidence>
<feature type="domain" description="Enoyl reductase (ER)" evidence="2">
    <location>
        <begin position="11"/>
        <end position="304"/>
    </location>
</feature>
<dbReference type="RefSeq" id="WP_203822566.1">
    <property type="nucleotide sequence ID" value="NZ_BAAABP010000012.1"/>
</dbReference>
<organism evidence="3 4">
    <name type="scientific">Paractinoplanes ferrugineus</name>
    <dbReference type="NCBI Taxonomy" id="113564"/>
    <lineage>
        <taxon>Bacteria</taxon>
        <taxon>Bacillati</taxon>
        <taxon>Actinomycetota</taxon>
        <taxon>Actinomycetes</taxon>
        <taxon>Micromonosporales</taxon>
        <taxon>Micromonosporaceae</taxon>
        <taxon>Paractinoplanes</taxon>
    </lineage>
</organism>
<dbReference type="InterPro" id="IPR013154">
    <property type="entry name" value="ADH-like_N"/>
</dbReference>
<evidence type="ECO:0000256" key="1">
    <source>
        <dbReference type="ARBA" id="ARBA00022857"/>
    </source>
</evidence>
<dbReference type="GO" id="GO:0016491">
    <property type="term" value="F:oxidoreductase activity"/>
    <property type="evidence" value="ECO:0007669"/>
    <property type="project" value="InterPro"/>
</dbReference>
<dbReference type="InterPro" id="IPR011032">
    <property type="entry name" value="GroES-like_sf"/>
</dbReference>
<dbReference type="SMART" id="SM00829">
    <property type="entry name" value="PKS_ER"/>
    <property type="match status" value="1"/>
</dbReference>
<keyword evidence="4" id="KW-1185">Reference proteome</keyword>
<dbReference type="PANTHER" id="PTHR44154:SF1">
    <property type="entry name" value="QUINONE OXIDOREDUCTASE"/>
    <property type="match status" value="1"/>
</dbReference>
<dbReference type="InterPro" id="IPR036291">
    <property type="entry name" value="NAD(P)-bd_dom_sf"/>
</dbReference>
<dbReference type="Gene3D" id="3.40.50.720">
    <property type="entry name" value="NAD(P)-binding Rossmann-like Domain"/>
    <property type="match status" value="1"/>
</dbReference>
<sequence length="307" mass="31328">MTEAITFSEYGGPEVLTLVGVDEPVPAPGQVRIAVRAAGVNQLDWKIRSGAMAAVRPVQFPAPLGMEVAGIVDAVGDGVTAWRVGDEVLAQVQAGYATQVLAAAEVTATKPAQMSWEVAAALPVAADTAYRVLDELGVKSGETLLIHGAAGGVGTLATQFAVDLGVTVIGTASDANHDYLRSLGAVPIRYGDGLPARVREAAPQGVDAVLDCAGAGVLADSVEFTGDPARVATIADPIGARGTGTRFSSGFGGRGFFAEGVAQAARLSAAGTLQMPIWRTFALAEVAEAHRASAEGHLRGKIVLLPH</sequence>
<dbReference type="Pfam" id="PF08240">
    <property type="entry name" value="ADH_N"/>
    <property type="match status" value="1"/>
</dbReference>
<dbReference type="SUPFAM" id="SSF51735">
    <property type="entry name" value="NAD(P)-binding Rossmann-fold domains"/>
    <property type="match status" value="1"/>
</dbReference>
<dbReference type="EMBL" id="BOMM01000080">
    <property type="protein sequence ID" value="GIE16224.1"/>
    <property type="molecule type" value="Genomic_DNA"/>
</dbReference>
<accession>A0A919JBG2</accession>
<proteinExistence type="predicted"/>
<dbReference type="Proteomes" id="UP000598174">
    <property type="component" value="Unassembled WGS sequence"/>
</dbReference>
<gene>
    <name evidence="3" type="ORF">Afe05nite_80640</name>
</gene>
<dbReference type="Pfam" id="PF13602">
    <property type="entry name" value="ADH_zinc_N_2"/>
    <property type="match status" value="1"/>
</dbReference>
<dbReference type="CDD" id="cd05289">
    <property type="entry name" value="MDR_like_2"/>
    <property type="match status" value="1"/>
</dbReference>
<dbReference type="Gene3D" id="3.90.180.10">
    <property type="entry name" value="Medium-chain alcohol dehydrogenases, catalytic domain"/>
    <property type="match status" value="1"/>
</dbReference>
<dbReference type="PANTHER" id="PTHR44154">
    <property type="entry name" value="QUINONE OXIDOREDUCTASE"/>
    <property type="match status" value="1"/>
</dbReference>
<evidence type="ECO:0000313" key="4">
    <source>
        <dbReference type="Proteomes" id="UP000598174"/>
    </source>
</evidence>
<keyword evidence="1" id="KW-0521">NADP</keyword>
<evidence type="ECO:0000313" key="3">
    <source>
        <dbReference type="EMBL" id="GIE16224.1"/>
    </source>
</evidence>